<dbReference type="Proteomes" id="UP000002139">
    <property type="component" value="Chromosome"/>
</dbReference>
<sequence length="246" mass="26693">MELMSNSLKIPMPGAAPTDLASRSRRLGWSARADAGRARSFVALRGRMLASPSLAGALHFMQVTNRPWEPHELRAWLDNHVIAPGWMRPPRAVREPGAETVALGELDERPEAVAVLTGRARRRVGSALLDFVAPDPEGKFLRAALYSARVRWAAVGDRSGWLPAPRESDFLSDVVLSLFAAAILSGPDIYQRHMTVCSHCGRVAFAQEARPSTAACPRCDGEVRWRVPLAGAGRRRGGGGTGEERA</sequence>
<keyword evidence="3" id="KW-1185">Reference proteome</keyword>
<dbReference type="HOGENOM" id="CLU_1128470_0_0_7"/>
<reference evidence="2 3" key="1">
    <citation type="journal article" date="2007" name="Nat. Biotechnol.">
        <title>Complete genome sequence of the myxobacterium Sorangium cellulosum.</title>
        <authorList>
            <person name="Schneiker S."/>
            <person name="Perlova O."/>
            <person name="Kaiser O."/>
            <person name="Gerth K."/>
            <person name="Alici A."/>
            <person name="Altmeyer M.O."/>
            <person name="Bartels D."/>
            <person name="Bekel T."/>
            <person name="Beyer S."/>
            <person name="Bode E."/>
            <person name="Bode H.B."/>
            <person name="Bolten C.J."/>
            <person name="Choudhuri J.V."/>
            <person name="Doss S."/>
            <person name="Elnakady Y.A."/>
            <person name="Frank B."/>
            <person name="Gaigalat L."/>
            <person name="Goesmann A."/>
            <person name="Groeger C."/>
            <person name="Gross F."/>
            <person name="Jelsbak L."/>
            <person name="Jelsbak L."/>
            <person name="Kalinowski J."/>
            <person name="Kegler C."/>
            <person name="Knauber T."/>
            <person name="Konietzny S."/>
            <person name="Kopp M."/>
            <person name="Krause L."/>
            <person name="Krug D."/>
            <person name="Linke B."/>
            <person name="Mahmud T."/>
            <person name="Martinez-Arias R."/>
            <person name="McHardy A.C."/>
            <person name="Merai M."/>
            <person name="Meyer F."/>
            <person name="Mormann S."/>
            <person name="Munoz-Dorado J."/>
            <person name="Perez J."/>
            <person name="Pradella S."/>
            <person name="Rachid S."/>
            <person name="Raddatz G."/>
            <person name="Rosenau F."/>
            <person name="Rueckert C."/>
            <person name="Sasse F."/>
            <person name="Scharfe M."/>
            <person name="Schuster S.C."/>
            <person name="Suen G."/>
            <person name="Treuner-Lange A."/>
            <person name="Velicer G.J."/>
            <person name="Vorholter F.-J."/>
            <person name="Weissman K.J."/>
            <person name="Welch R.D."/>
            <person name="Wenzel S.C."/>
            <person name="Whitworth D.E."/>
            <person name="Wilhelm S."/>
            <person name="Wittmann C."/>
            <person name="Bloecker H."/>
            <person name="Puehler A."/>
            <person name="Mueller R."/>
        </authorList>
    </citation>
    <scope>NUCLEOTIDE SEQUENCE [LARGE SCALE GENOMIC DNA]</scope>
    <source>
        <strain evidence="3">So ce56</strain>
    </source>
</reference>
<dbReference type="BioCyc" id="SCEL448385:SCE_RS46355-MONOMER"/>
<evidence type="ECO:0000313" key="3">
    <source>
        <dbReference type="Proteomes" id="UP000002139"/>
    </source>
</evidence>
<evidence type="ECO:0000256" key="1">
    <source>
        <dbReference type="SAM" id="MobiDB-lite"/>
    </source>
</evidence>
<dbReference type="EMBL" id="AM746676">
    <property type="protein sequence ID" value="CAN99222.1"/>
    <property type="molecule type" value="Genomic_DNA"/>
</dbReference>
<accession>A9G9Q7</accession>
<organism evidence="2 3">
    <name type="scientific">Sorangium cellulosum (strain So ce56)</name>
    <name type="common">Polyangium cellulosum (strain So ce56)</name>
    <dbReference type="NCBI Taxonomy" id="448385"/>
    <lineage>
        <taxon>Bacteria</taxon>
        <taxon>Pseudomonadati</taxon>
        <taxon>Myxococcota</taxon>
        <taxon>Polyangia</taxon>
        <taxon>Polyangiales</taxon>
        <taxon>Polyangiaceae</taxon>
        <taxon>Sorangium</taxon>
    </lineage>
</organism>
<gene>
    <name evidence="2" type="ordered locus">sce9050</name>
</gene>
<feature type="region of interest" description="Disordered" evidence="1">
    <location>
        <begin position="1"/>
        <end position="20"/>
    </location>
</feature>
<name>A9G9Q7_SORC5</name>
<evidence type="ECO:0000313" key="2">
    <source>
        <dbReference type="EMBL" id="CAN99222.1"/>
    </source>
</evidence>
<dbReference type="KEGG" id="scl:sce9050"/>
<dbReference type="AlphaFoldDB" id="A9G9Q7"/>
<protein>
    <submittedName>
        <fullName evidence="2">Uncharacterized protein</fullName>
    </submittedName>
</protein>
<proteinExistence type="predicted"/>